<reference evidence="1" key="1">
    <citation type="submission" date="2010-04" db="EMBL/GenBank/DDBJ databases">
        <authorList>
            <person name="Reid K.E."/>
            <person name="Liao N."/>
            <person name="Chan S."/>
            <person name="Docking R."/>
            <person name="Taylor G."/>
            <person name="Moore R."/>
            <person name="Mayo M."/>
            <person name="Munro S."/>
            <person name="King J."/>
            <person name="Yanchuk A."/>
            <person name="Holt R."/>
            <person name="Jones S."/>
            <person name="Marra M."/>
            <person name="Ritland C.E."/>
            <person name="Ritland K."/>
            <person name="Bohlmann J."/>
        </authorList>
    </citation>
    <scope>NUCLEOTIDE SEQUENCE</scope>
    <source>
        <tissue evidence="1">Bud</tissue>
    </source>
</reference>
<sequence length="55" mass="6594">MHVIRCPIYYCQQEETLPRFSVHSAFKKFPVYSWEKHRHVYIIAVLCKLAAITLK</sequence>
<name>D5AD78_PICSI</name>
<dbReference type="EMBL" id="BT124231">
    <property type="protein sequence ID" value="ADE77497.1"/>
    <property type="molecule type" value="mRNA"/>
</dbReference>
<evidence type="ECO:0000313" key="1">
    <source>
        <dbReference type="EMBL" id="ADE77497.1"/>
    </source>
</evidence>
<proteinExistence type="evidence at transcript level"/>
<dbReference type="AlphaFoldDB" id="D5AD78"/>
<organism evidence="1">
    <name type="scientific">Picea sitchensis</name>
    <name type="common">Sitka spruce</name>
    <name type="synonym">Pinus sitchensis</name>
    <dbReference type="NCBI Taxonomy" id="3332"/>
    <lineage>
        <taxon>Eukaryota</taxon>
        <taxon>Viridiplantae</taxon>
        <taxon>Streptophyta</taxon>
        <taxon>Embryophyta</taxon>
        <taxon>Tracheophyta</taxon>
        <taxon>Spermatophyta</taxon>
        <taxon>Pinopsida</taxon>
        <taxon>Pinidae</taxon>
        <taxon>Conifers I</taxon>
        <taxon>Pinales</taxon>
        <taxon>Pinaceae</taxon>
        <taxon>Picea</taxon>
    </lineage>
</organism>
<accession>D5AD78</accession>
<protein>
    <submittedName>
        <fullName evidence="1">Uncharacterized protein</fullName>
    </submittedName>
</protein>